<dbReference type="Gene3D" id="1.20.120.1750">
    <property type="match status" value="1"/>
</dbReference>
<feature type="domain" description="RING-type" evidence="14">
    <location>
        <begin position="637"/>
        <end position="682"/>
    </location>
</feature>
<comment type="catalytic activity">
    <reaction evidence="1">
        <text>[E2 ubiquitin-conjugating enzyme]-S-ubiquitinyl-L-cysteine + [acceptor protein]-L-lysine = [E2 ubiquitin-conjugating enzyme]-L-cysteine + [acceptor protein]-N(6)-ubiquitinyl-L-lysine.</text>
        <dbReference type="EC" id="2.3.2.31"/>
    </reaction>
</comment>
<evidence type="ECO:0000256" key="11">
    <source>
        <dbReference type="ARBA" id="ARBA00022833"/>
    </source>
</evidence>
<dbReference type="HOGENOM" id="CLU_334438_0_0_1"/>
<evidence type="ECO:0000256" key="13">
    <source>
        <dbReference type="SAM" id="MobiDB-lite"/>
    </source>
</evidence>
<comment type="similarity">
    <text evidence="4">Belongs to the RBR family. Ariadne subfamily.</text>
</comment>
<dbReference type="AlphaFoldDB" id="W1NLE7"/>
<dbReference type="Gramene" id="ERM96069">
    <property type="protein sequence ID" value="ERM96069"/>
    <property type="gene ID" value="AMTR_s00129p00115010"/>
</dbReference>
<dbReference type="GO" id="GO:0005737">
    <property type="term" value="C:cytoplasm"/>
    <property type="evidence" value="ECO:0000318"/>
    <property type="project" value="GO_Central"/>
</dbReference>
<accession>W1NLE7</accession>
<name>W1NLE7_AMBTC</name>
<dbReference type="EC" id="2.3.2.31" evidence="5"/>
<organism evidence="16 17">
    <name type="scientific">Amborella trichopoda</name>
    <dbReference type="NCBI Taxonomy" id="13333"/>
    <lineage>
        <taxon>Eukaryota</taxon>
        <taxon>Viridiplantae</taxon>
        <taxon>Streptophyta</taxon>
        <taxon>Embryophyta</taxon>
        <taxon>Tracheophyta</taxon>
        <taxon>Spermatophyta</taxon>
        <taxon>Magnoliopsida</taxon>
        <taxon>Amborellales</taxon>
        <taxon>Amborellaceae</taxon>
        <taxon>Amborella</taxon>
    </lineage>
</organism>
<dbReference type="InterPro" id="IPR002867">
    <property type="entry name" value="IBR_dom"/>
</dbReference>
<reference evidence="17" key="1">
    <citation type="journal article" date="2013" name="Science">
        <title>The Amborella genome and the evolution of flowering plants.</title>
        <authorList>
            <consortium name="Amborella Genome Project"/>
        </authorList>
    </citation>
    <scope>NUCLEOTIDE SEQUENCE [LARGE SCALE GENOMIC DNA]</scope>
</reference>
<keyword evidence="6" id="KW-0808">Transferase</keyword>
<keyword evidence="10" id="KW-0833">Ubl conjugation pathway</keyword>
<evidence type="ECO:0000256" key="3">
    <source>
        <dbReference type="ARBA" id="ARBA00003976"/>
    </source>
</evidence>
<dbReference type="CDD" id="cd20336">
    <property type="entry name" value="Rcat_RBR"/>
    <property type="match status" value="1"/>
</dbReference>
<feature type="compositionally biased region" description="Low complexity" evidence="13">
    <location>
        <begin position="25"/>
        <end position="41"/>
    </location>
</feature>
<gene>
    <name evidence="16" type="ORF">AMTR_s00129p00115010</name>
</gene>
<feature type="region of interest" description="Disordered" evidence="13">
    <location>
        <begin position="1"/>
        <end position="47"/>
    </location>
</feature>
<dbReference type="InterPro" id="IPR044066">
    <property type="entry name" value="TRIAD_supradom"/>
</dbReference>
<evidence type="ECO:0000256" key="1">
    <source>
        <dbReference type="ARBA" id="ARBA00001798"/>
    </source>
</evidence>
<evidence type="ECO:0000259" key="14">
    <source>
        <dbReference type="PROSITE" id="PS50089"/>
    </source>
</evidence>
<feature type="compositionally biased region" description="Low complexity" evidence="13">
    <location>
        <begin position="1"/>
        <end position="17"/>
    </location>
</feature>
<dbReference type="Pfam" id="PF01485">
    <property type="entry name" value="IBR"/>
    <property type="match status" value="1"/>
</dbReference>
<evidence type="ECO:0000256" key="2">
    <source>
        <dbReference type="ARBA" id="ARBA00001947"/>
    </source>
</evidence>
<dbReference type="PANTHER" id="PTHR11685">
    <property type="entry name" value="RBR FAMILY RING FINGER AND IBR DOMAIN-CONTAINING"/>
    <property type="match status" value="1"/>
</dbReference>
<evidence type="ECO:0000256" key="5">
    <source>
        <dbReference type="ARBA" id="ARBA00012251"/>
    </source>
</evidence>
<dbReference type="CDD" id="cd22582">
    <property type="entry name" value="BRcat_RBR_unk"/>
    <property type="match status" value="1"/>
</dbReference>
<evidence type="ECO:0000256" key="7">
    <source>
        <dbReference type="ARBA" id="ARBA00022723"/>
    </source>
</evidence>
<dbReference type="PROSITE" id="PS00518">
    <property type="entry name" value="ZF_RING_1"/>
    <property type="match status" value="1"/>
</dbReference>
<keyword evidence="9 12" id="KW-0863">Zinc-finger</keyword>
<dbReference type="PROSITE" id="PS51873">
    <property type="entry name" value="TRIAD"/>
    <property type="match status" value="1"/>
</dbReference>
<dbReference type="SMART" id="SM00647">
    <property type="entry name" value="IBR"/>
    <property type="match status" value="1"/>
</dbReference>
<dbReference type="EMBL" id="KI397331">
    <property type="protein sequence ID" value="ERM96069.1"/>
    <property type="molecule type" value="Genomic_DNA"/>
</dbReference>
<evidence type="ECO:0000256" key="6">
    <source>
        <dbReference type="ARBA" id="ARBA00022679"/>
    </source>
</evidence>
<feature type="region of interest" description="Disordered" evidence="13">
    <location>
        <begin position="564"/>
        <end position="585"/>
    </location>
</feature>
<evidence type="ECO:0000256" key="4">
    <source>
        <dbReference type="ARBA" id="ARBA00005884"/>
    </source>
</evidence>
<dbReference type="GO" id="GO:0006511">
    <property type="term" value="P:ubiquitin-dependent protein catabolic process"/>
    <property type="evidence" value="ECO:0000318"/>
    <property type="project" value="GO_Central"/>
</dbReference>
<feature type="domain" description="RING-type" evidence="15">
    <location>
        <begin position="633"/>
        <end position="852"/>
    </location>
</feature>
<dbReference type="FunFam" id="3.30.40.10:FF:000230">
    <property type="entry name" value="RBR-type E3 ubiquitin transferase"/>
    <property type="match status" value="1"/>
</dbReference>
<sequence>MHNDTSPISSTIPSLLSNDVPTEINGTGSFSSSGPTPNSFSKENSRSGLLNAPSQIFASTRIPKNLSHASRPVSLHNASSSSSSVTNPNMFSNGSPSLLHGTSSISSYVTSPFLISGTTNSARKIPSCMTNPNMFSMKSPTLLHGTSSVSSSTTSPCLTCSTATSSTSLYSSNPTLLNSTSSISSSTASPSFLSPSSRSSSVTCLNLFSTKSPSLLNAANPITSISSPTLSYSASSTSSSITAPNLLTDQSLTSLNGRPSISIYTKSCNFLFGKSLESLCHNTPNSTASPTSLCGSGMDSSCTKCQISATSPDFPFASSLASSSDKSPISGASLDFPSGSSLASSRNKSPISTTTPSFLFGSSLASSRDKSPISATSPGFLSGPSPSMFFSSCSSSSSSAVTNPNILCDICPATPFDVTRPMTLLDVILKLQSDEATNYPYGTSQSYPAEIPSFPNPNSLSQQTIPNVCSPELTGTNLLSDEKPNFASDTNQISHPIHPSFSQASIPDFLSTESRVMLSCTRETPLEKILDFLSHYDSSYSLSDTYPNLLSDTSQTLVGLHDSLSGESRTLPTEEASLSHSNSGESNVSFLGKRPAFSSDEVLIIDLTEENGPYSILKDKVPNRKRKTVPSSSGYFCEICMDHKSHEEIFSNPTCFHSYCNECIAKHIASKLQENFTIISCPNPSCNQVLEIGSCKPYVPESVFQRWCDVLSEDSILVINKYYCPFRDCSGLLEFDAVNDGNIRESECPYCRRLFCAQCNVPWHSEMNCEEFEEVRGNKEHDILFSELAEEKNWKRCPLCKYYVERKAGCDHMTCSQCILNSILFQNLDLKLSALACALHWLRTNISKSMVYGK</sequence>
<evidence type="ECO:0000313" key="17">
    <source>
        <dbReference type="Proteomes" id="UP000017836"/>
    </source>
</evidence>
<dbReference type="GO" id="GO:0031624">
    <property type="term" value="F:ubiquitin conjugating enzyme binding"/>
    <property type="evidence" value="ECO:0000318"/>
    <property type="project" value="GO_Central"/>
</dbReference>
<evidence type="ECO:0000256" key="12">
    <source>
        <dbReference type="PROSITE-ProRule" id="PRU00175"/>
    </source>
</evidence>
<evidence type="ECO:0000313" key="16">
    <source>
        <dbReference type="EMBL" id="ERM96069.1"/>
    </source>
</evidence>
<comment type="function">
    <text evidence="3">Might act as an E3 ubiquitin-protein ligase, or as part of E3 complex, which accepts ubiquitin from specific E2 ubiquitin-conjugating enzymes and then transfers it to substrates.</text>
</comment>
<dbReference type="Proteomes" id="UP000017836">
    <property type="component" value="Unassembled WGS sequence"/>
</dbReference>
<dbReference type="GO" id="GO:0000151">
    <property type="term" value="C:ubiquitin ligase complex"/>
    <property type="evidence" value="ECO:0000318"/>
    <property type="project" value="GO_Central"/>
</dbReference>
<keyword evidence="7" id="KW-0479">Metal-binding</keyword>
<dbReference type="InterPro" id="IPR013083">
    <property type="entry name" value="Znf_RING/FYVE/PHD"/>
</dbReference>
<evidence type="ECO:0000256" key="10">
    <source>
        <dbReference type="ARBA" id="ARBA00022786"/>
    </source>
</evidence>
<feature type="compositionally biased region" description="Polar residues" evidence="13">
    <location>
        <begin position="565"/>
        <end position="585"/>
    </location>
</feature>
<dbReference type="InterPro" id="IPR001841">
    <property type="entry name" value="Znf_RING"/>
</dbReference>
<dbReference type="GO" id="GO:0016567">
    <property type="term" value="P:protein ubiquitination"/>
    <property type="evidence" value="ECO:0007669"/>
    <property type="project" value="InterPro"/>
</dbReference>
<dbReference type="SUPFAM" id="SSF57850">
    <property type="entry name" value="RING/U-box"/>
    <property type="match status" value="3"/>
</dbReference>
<comment type="cofactor">
    <cofactor evidence="2">
        <name>Zn(2+)</name>
        <dbReference type="ChEBI" id="CHEBI:29105"/>
    </cofactor>
</comment>
<keyword evidence="17" id="KW-1185">Reference proteome</keyword>
<evidence type="ECO:0000256" key="8">
    <source>
        <dbReference type="ARBA" id="ARBA00022737"/>
    </source>
</evidence>
<keyword evidence="8" id="KW-0677">Repeat</keyword>
<keyword evidence="11" id="KW-0862">Zinc</keyword>
<dbReference type="Gene3D" id="3.30.40.10">
    <property type="entry name" value="Zinc/RING finger domain, C3HC4 (zinc finger)"/>
    <property type="match status" value="1"/>
</dbReference>
<dbReference type="GO" id="GO:0061630">
    <property type="term" value="F:ubiquitin protein ligase activity"/>
    <property type="evidence" value="ECO:0000318"/>
    <property type="project" value="GO_Central"/>
</dbReference>
<dbReference type="eggNOG" id="KOG1812">
    <property type="taxonomic scope" value="Eukaryota"/>
</dbReference>
<protein>
    <recommendedName>
        <fullName evidence="5">RBR-type E3 ubiquitin transferase</fullName>
        <ecNumber evidence="5">2.3.2.31</ecNumber>
    </recommendedName>
</protein>
<dbReference type="STRING" id="13333.W1NLE7"/>
<dbReference type="GO" id="GO:0008270">
    <property type="term" value="F:zinc ion binding"/>
    <property type="evidence" value="ECO:0007669"/>
    <property type="project" value="UniProtKB-KW"/>
</dbReference>
<dbReference type="InterPro" id="IPR031127">
    <property type="entry name" value="E3_UB_ligase_RBR"/>
</dbReference>
<dbReference type="PROSITE" id="PS50089">
    <property type="entry name" value="ZF_RING_2"/>
    <property type="match status" value="1"/>
</dbReference>
<dbReference type="InterPro" id="IPR017907">
    <property type="entry name" value="Znf_RING_CS"/>
</dbReference>
<evidence type="ECO:0000259" key="15">
    <source>
        <dbReference type="PROSITE" id="PS51873"/>
    </source>
</evidence>
<evidence type="ECO:0000256" key="9">
    <source>
        <dbReference type="ARBA" id="ARBA00022771"/>
    </source>
</evidence>
<proteinExistence type="inferred from homology"/>